<keyword evidence="1" id="KW-0677">Repeat</keyword>
<dbReference type="EMBL" id="CAAALY010111837">
    <property type="protein sequence ID" value="VEL30379.1"/>
    <property type="molecule type" value="Genomic_DNA"/>
</dbReference>
<reference evidence="3" key="1">
    <citation type="submission" date="2018-11" db="EMBL/GenBank/DDBJ databases">
        <authorList>
            <consortium name="Pathogen Informatics"/>
        </authorList>
    </citation>
    <scope>NUCLEOTIDE SEQUENCE</scope>
</reference>
<dbReference type="OrthoDB" id="2110130at2759"/>
<comment type="caution">
    <text evidence="3">The sequence shown here is derived from an EMBL/GenBank/DDBJ whole genome shotgun (WGS) entry which is preliminary data.</text>
</comment>
<dbReference type="PANTHER" id="PTHR19211">
    <property type="entry name" value="ATP-BINDING TRANSPORT PROTEIN-RELATED"/>
    <property type="match status" value="1"/>
</dbReference>
<sequence length="141" mass="15890">MYVEQEIVGDSTLAIDSVLSADVERHKLLQRLGYLQIQLHQDQNSPVNSSQNAEILDIYAKLQAIEADKAPARAARVLHGLGFTTEMQCQPTKEFSGGWRMRLALASGLFAKPDLLLLDEPTNMLDMRAIIWLEEYLKVHL</sequence>
<keyword evidence="4" id="KW-1185">Reference proteome</keyword>
<name>A0A448X7Y0_9PLAT</name>
<evidence type="ECO:0000313" key="4">
    <source>
        <dbReference type="Proteomes" id="UP000784294"/>
    </source>
</evidence>
<proteinExistence type="predicted"/>
<accession>A0A448X7Y0</accession>
<dbReference type="Proteomes" id="UP000784294">
    <property type="component" value="Unassembled WGS sequence"/>
</dbReference>
<evidence type="ECO:0000313" key="3">
    <source>
        <dbReference type="EMBL" id="VEL30379.1"/>
    </source>
</evidence>
<dbReference type="GO" id="GO:0005524">
    <property type="term" value="F:ATP binding"/>
    <property type="evidence" value="ECO:0007669"/>
    <property type="project" value="InterPro"/>
</dbReference>
<dbReference type="GO" id="GO:0016887">
    <property type="term" value="F:ATP hydrolysis activity"/>
    <property type="evidence" value="ECO:0007669"/>
    <property type="project" value="InterPro"/>
</dbReference>
<gene>
    <name evidence="3" type="ORF">PXEA_LOCUS23819</name>
</gene>
<organism evidence="3 4">
    <name type="scientific">Protopolystoma xenopodis</name>
    <dbReference type="NCBI Taxonomy" id="117903"/>
    <lineage>
        <taxon>Eukaryota</taxon>
        <taxon>Metazoa</taxon>
        <taxon>Spiralia</taxon>
        <taxon>Lophotrochozoa</taxon>
        <taxon>Platyhelminthes</taxon>
        <taxon>Monogenea</taxon>
        <taxon>Polyopisthocotylea</taxon>
        <taxon>Polystomatidea</taxon>
        <taxon>Polystomatidae</taxon>
        <taxon>Protopolystoma</taxon>
    </lineage>
</organism>
<dbReference type="PANTHER" id="PTHR19211:SF117">
    <property type="entry name" value="ATP-BINDING CASSETTE SUB-FAMILY F MEMBER 3"/>
    <property type="match status" value="1"/>
</dbReference>
<feature type="domain" description="ABC transporter" evidence="2">
    <location>
        <begin position="23"/>
        <end position="123"/>
    </location>
</feature>
<dbReference type="InterPro" id="IPR050611">
    <property type="entry name" value="ABCF"/>
</dbReference>
<dbReference type="InterPro" id="IPR027417">
    <property type="entry name" value="P-loop_NTPase"/>
</dbReference>
<protein>
    <recommendedName>
        <fullName evidence="2">ABC transporter domain-containing protein</fullName>
    </recommendedName>
</protein>
<dbReference type="SUPFAM" id="SSF52540">
    <property type="entry name" value="P-loop containing nucleoside triphosphate hydrolases"/>
    <property type="match status" value="1"/>
</dbReference>
<dbReference type="InterPro" id="IPR003439">
    <property type="entry name" value="ABC_transporter-like_ATP-bd"/>
</dbReference>
<evidence type="ECO:0000256" key="1">
    <source>
        <dbReference type="ARBA" id="ARBA00022737"/>
    </source>
</evidence>
<evidence type="ECO:0000259" key="2">
    <source>
        <dbReference type="Pfam" id="PF00005"/>
    </source>
</evidence>
<dbReference type="Gene3D" id="3.40.50.300">
    <property type="entry name" value="P-loop containing nucleotide triphosphate hydrolases"/>
    <property type="match status" value="1"/>
</dbReference>
<dbReference type="AlphaFoldDB" id="A0A448X7Y0"/>
<dbReference type="Pfam" id="PF00005">
    <property type="entry name" value="ABC_tran"/>
    <property type="match status" value="1"/>
</dbReference>